<dbReference type="OrthoDB" id="5296450at2"/>
<dbReference type="Pfam" id="PF01841">
    <property type="entry name" value="Transglut_core"/>
    <property type="match status" value="1"/>
</dbReference>
<reference evidence="2 3" key="1">
    <citation type="journal article" date="2017" name="Genome Announc.">
        <title>Complete Genome Sequences of Two Acetylene-Fermenting Pelobacter acetylenicus Strains.</title>
        <authorList>
            <person name="Sutton J.M."/>
            <person name="Baesman S.M."/>
            <person name="Fierst J.L."/>
            <person name="Poret-Peterson A.T."/>
            <person name="Oremland R.S."/>
            <person name="Dunlap D.S."/>
            <person name="Akob D.M."/>
        </authorList>
    </citation>
    <scope>NUCLEOTIDE SEQUENCE [LARGE SCALE GENOMIC DNA]</scope>
    <source>
        <strain evidence="2 3">SFB93</strain>
    </source>
</reference>
<dbReference type="InterPro" id="IPR002931">
    <property type="entry name" value="Transglutaminase-like"/>
</dbReference>
<proteinExistence type="predicted"/>
<dbReference type="Proteomes" id="UP000182517">
    <property type="component" value="Chromosome"/>
</dbReference>
<organism evidence="2 3">
    <name type="scientific">Syntrophotalea acetylenivorans</name>
    <dbReference type="NCBI Taxonomy" id="1842532"/>
    <lineage>
        <taxon>Bacteria</taxon>
        <taxon>Pseudomonadati</taxon>
        <taxon>Thermodesulfobacteriota</taxon>
        <taxon>Desulfuromonadia</taxon>
        <taxon>Desulfuromonadales</taxon>
        <taxon>Syntrophotaleaceae</taxon>
        <taxon>Syntrophotalea</taxon>
    </lineage>
</organism>
<gene>
    <name evidence="2" type="ORF">A7E78_12960</name>
</gene>
<evidence type="ECO:0000313" key="3">
    <source>
        <dbReference type="Proteomes" id="UP000182517"/>
    </source>
</evidence>
<evidence type="ECO:0000313" key="2">
    <source>
        <dbReference type="EMBL" id="APG28661.1"/>
    </source>
</evidence>
<dbReference type="RefSeq" id="WP_072284686.1">
    <property type="nucleotide sequence ID" value="NZ_CP015519.1"/>
</dbReference>
<sequence>MKVNPKEALAKTHYCDHDHPAISALAAQLAEGCTDQREIVQRAFRSVRDQLPFGFALYRRKASEVLQRGYGVCWNKSLLLTALLRGNGIPAHFGSIPLRRTFIAPVIGGLHRLASDPFNHCLVHVWLDDRWFVLDPVLDRKTYETFFRPLKVPWGIDWEGQDDCHLYTESVLGPPVMHLDIDAAINNRVGNKELAEPLAVVANSQLNKQLWKKAGIQIGKTAMAEGS</sequence>
<protein>
    <recommendedName>
        <fullName evidence="1">Transglutaminase-like domain-containing protein</fullName>
    </recommendedName>
</protein>
<dbReference type="SMART" id="SM00460">
    <property type="entry name" value="TGc"/>
    <property type="match status" value="1"/>
</dbReference>
<name>A0A1L3GRV8_9BACT</name>
<feature type="domain" description="Transglutaminase-like" evidence="1">
    <location>
        <begin position="65"/>
        <end position="138"/>
    </location>
</feature>
<dbReference type="PANTHER" id="PTHR33490">
    <property type="entry name" value="BLR5614 PROTEIN-RELATED"/>
    <property type="match status" value="1"/>
</dbReference>
<evidence type="ECO:0000259" key="1">
    <source>
        <dbReference type="SMART" id="SM00460"/>
    </source>
</evidence>
<keyword evidence="3" id="KW-1185">Reference proteome</keyword>
<accession>A0A1L3GRV8</accession>
<dbReference type="STRING" id="1842532.A7E78_12960"/>
<dbReference type="KEGG" id="pef:A7E78_12960"/>
<dbReference type="Gene3D" id="3.10.620.30">
    <property type="match status" value="1"/>
</dbReference>
<dbReference type="InterPro" id="IPR038765">
    <property type="entry name" value="Papain-like_cys_pep_sf"/>
</dbReference>
<dbReference type="SUPFAM" id="SSF54001">
    <property type="entry name" value="Cysteine proteinases"/>
    <property type="match status" value="1"/>
</dbReference>
<dbReference type="EMBL" id="CP015519">
    <property type="protein sequence ID" value="APG28661.1"/>
    <property type="molecule type" value="Genomic_DNA"/>
</dbReference>
<dbReference type="AlphaFoldDB" id="A0A1L3GRV8"/>